<dbReference type="EMBL" id="RHHR01000013">
    <property type="protein sequence ID" value="RNB74921.1"/>
    <property type="molecule type" value="Genomic_DNA"/>
</dbReference>
<comment type="caution">
    <text evidence="2">The sequence shown here is derived from an EMBL/GenBank/DDBJ whole genome shotgun (WGS) entry which is preliminary data.</text>
</comment>
<organism evidence="2 3">
    <name type="scientific">Brevibacillus invocatus</name>
    <dbReference type="NCBI Taxonomy" id="173959"/>
    <lineage>
        <taxon>Bacteria</taxon>
        <taxon>Bacillati</taxon>
        <taxon>Bacillota</taxon>
        <taxon>Bacilli</taxon>
        <taxon>Bacillales</taxon>
        <taxon>Paenibacillaceae</taxon>
        <taxon>Brevibacillus</taxon>
    </lineage>
</organism>
<evidence type="ECO:0000313" key="3">
    <source>
        <dbReference type="Proteomes" id="UP000282028"/>
    </source>
</evidence>
<accession>A0A3M8CHB7</accession>
<keyword evidence="3" id="KW-1185">Reference proteome</keyword>
<keyword evidence="1" id="KW-1133">Transmembrane helix</keyword>
<name>A0A3M8CHB7_9BACL</name>
<proteinExistence type="predicted"/>
<dbReference type="Proteomes" id="UP000282028">
    <property type="component" value="Unassembled WGS sequence"/>
</dbReference>
<gene>
    <name evidence="2" type="ORF">EDM52_09380</name>
</gene>
<evidence type="ECO:0000313" key="2">
    <source>
        <dbReference type="EMBL" id="RNB74921.1"/>
    </source>
</evidence>
<protein>
    <submittedName>
        <fullName evidence="2">Uncharacterized protein</fullName>
    </submittedName>
</protein>
<reference evidence="2 3" key="1">
    <citation type="submission" date="2018-10" db="EMBL/GenBank/DDBJ databases">
        <title>Phylogenomics of Brevibacillus.</title>
        <authorList>
            <person name="Dunlap C."/>
        </authorList>
    </citation>
    <scope>NUCLEOTIDE SEQUENCE [LARGE SCALE GENOMIC DNA]</scope>
    <source>
        <strain evidence="2 3">JCM 12215</strain>
    </source>
</reference>
<evidence type="ECO:0000256" key="1">
    <source>
        <dbReference type="SAM" id="Phobius"/>
    </source>
</evidence>
<feature type="transmembrane region" description="Helical" evidence="1">
    <location>
        <begin position="32"/>
        <end position="54"/>
    </location>
</feature>
<dbReference type="AlphaFoldDB" id="A0A3M8CHB7"/>
<keyword evidence="1" id="KW-0812">Transmembrane</keyword>
<keyword evidence="1" id="KW-0472">Membrane</keyword>
<sequence>MGRAITAASGKHRAKGGMKVRWLTKSSLQNPAMVVLLSLLVALGGVFSFLVINIESEPQAKLGMLTVSPKRVYLV</sequence>